<reference evidence="2 3" key="1">
    <citation type="journal article" date="2018" name="Nat. Ecol. Evol.">
        <title>Pezizomycetes genomes reveal the molecular basis of ectomycorrhizal truffle lifestyle.</title>
        <authorList>
            <person name="Murat C."/>
            <person name="Payen T."/>
            <person name="Noel B."/>
            <person name="Kuo A."/>
            <person name="Morin E."/>
            <person name="Chen J."/>
            <person name="Kohler A."/>
            <person name="Krizsan K."/>
            <person name="Balestrini R."/>
            <person name="Da Silva C."/>
            <person name="Montanini B."/>
            <person name="Hainaut M."/>
            <person name="Levati E."/>
            <person name="Barry K.W."/>
            <person name="Belfiori B."/>
            <person name="Cichocki N."/>
            <person name="Clum A."/>
            <person name="Dockter R.B."/>
            <person name="Fauchery L."/>
            <person name="Guy J."/>
            <person name="Iotti M."/>
            <person name="Le Tacon F."/>
            <person name="Lindquist E.A."/>
            <person name="Lipzen A."/>
            <person name="Malagnac F."/>
            <person name="Mello A."/>
            <person name="Molinier V."/>
            <person name="Miyauchi S."/>
            <person name="Poulain J."/>
            <person name="Riccioni C."/>
            <person name="Rubini A."/>
            <person name="Sitrit Y."/>
            <person name="Splivallo R."/>
            <person name="Traeger S."/>
            <person name="Wang M."/>
            <person name="Zifcakova L."/>
            <person name="Wipf D."/>
            <person name="Zambonelli A."/>
            <person name="Paolocci F."/>
            <person name="Nowrousian M."/>
            <person name="Ottonello S."/>
            <person name="Baldrian P."/>
            <person name="Spatafora J.W."/>
            <person name="Henrissat B."/>
            <person name="Nagy L.G."/>
            <person name="Aury J.M."/>
            <person name="Wincker P."/>
            <person name="Grigoriev I.V."/>
            <person name="Bonfante P."/>
            <person name="Martin F.M."/>
        </authorList>
    </citation>
    <scope>NUCLEOTIDE SEQUENCE [LARGE SCALE GENOMIC DNA]</scope>
    <source>
        <strain evidence="2 3">120613-1</strain>
    </source>
</reference>
<protein>
    <submittedName>
        <fullName evidence="2">Uncharacterized protein</fullName>
    </submittedName>
</protein>
<evidence type="ECO:0000256" key="1">
    <source>
        <dbReference type="SAM" id="Phobius"/>
    </source>
</evidence>
<sequence length="77" mass="9084">MILSDLRHFCSWIIDGVWVALLLLCPWLIYSFSNLKSTNLSYFNNYPSFLSFYPFLYALLFSCFFLMGCSNILLDFL</sequence>
<name>A0A3N4K241_9PEZI</name>
<evidence type="ECO:0000313" key="2">
    <source>
        <dbReference type="EMBL" id="RPB04666.1"/>
    </source>
</evidence>
<keyword evidence="3" id="KW-1185">Reference proteome</keyword>
<keyword evidence="1" id="KW-1133">Transmembrane helix</keyword>
<feature type="transmembrane region" description="Helical" evidence="1">
    <location>
        <begin position="12"/>
        <end position="32"/>
    </location>
</feature>
<keyword evidence="1" id="KW-0472">Membrane</keyword>
<proteinExistence type="predicted"/>
<evidence type="ECO:0000313" key="3">
    <source>
        <dbReference type="Proteomes" id="UP000276215"/>
    </source>
</evidence>
<organism evidence="2 3">
    <name type="scientific">Choiromyces venosus 120613-1</name>
    <dbReference type="NCBI Taxonomy" id="1336337"/>
    <lineage>
        <taxon>Eukaryota</taxon>
        <taxon>Fungi</taxon>
        <taxon>Dikarya</taxon>
        <taxon>Ascomycota</taxon>
        <taxon>Pezizomycotina</taxon>
        <taxon>Pezizomycetes</taxon>
        <taxon>Pezizales</taxon>
        <taxon>Tuberaceae</taxon>
        <taxon>Choiromyces</taxon>
    </lineage>
</organism>
<accession>A0A3N4K241</accession>
<gene>
    <name evidence="2" type="ORF">L873DRAFT_1277255</name>
</gene>
<feature type="transmembrane region" description="Helical" evidence="1">
    <location>
        <begin position="52"/>
        <end position="74"/>
    </location>
</feature>
<dbReference type="Proteomes" id="UP000276215">
    <property type="component" value="Unassembled WGS sequence"/>
</dbReference>
<dbReference type="EMBL" id="ML120357">
    <property type="protein sequence ID" value="RPB04666.1"/>
    <property type="molecule type" value="Genomic_DNA"/>
</dbReference>
<keyword evidence="1" id="KW-0812">Transmembrane</keyword>
<dbReference type="AlphaFoldDB" id="A0A3N4K241"/>